<dbReference type="RefSeq" id="XP_008862919.1">
    <property type="nucleotide sequence ID" value="XM_008864697.1"/>
</dbReference>
<feature type="transmembrane region" description="Helical" evidence="4">
    <location>
        <begin position="163"/>
        <end position="182"/>
    </location>
</feature>
<evidence type="ECO:0000256" key="1">
    <source>
        <dbReference type="ARBA" id="ARBA00022617"/>
    </source>
</evidence>
<dbReference type="eggNOG" id="KOG4232">
    <property type="taxonomic scope" value="Eukaryota"/>
</dbReference>
<dbReference type="InterPro" id="IPR036400">
    <property type="entry name" value="Cyt_B5-like_heme/steroid_sf"/>
</dbReference>
<dbReference type="GO" id="GO:0016020">
    <property type="term" value="C:membrane"/>
    <property type="evidence" value="ECO:0007669"/>
    <property type="project" value="TreeGrafter"/>
</dbReference>
<dbReference type="GeneID" id="20078614"/>
<dbReference type="VEuPathDB" id="FungiDB:H310_01564"/>
<keyword evidence="4" id="KW-1133">Transmembrane helix</keyword>
<organism evidence="6">
    <name type="scientific">Aphanomyces invadans</name>
    <dbReference type="NCBI Taxonomy" id="157072"/>
    <lineage>
        <taxon>Eukaryota</taxon>
        <taxon>Sar</taxon>
        <taxon>Stramenopiles</taxon>
        <taxon>Oomycota</taxon>
        <taxon>Saprolegniomycetes</taxon>
        <taxon>Saprolegniales</taxon>
        <taxon>Verrucalvaceae</taxon>
        <taxon>Aphanomyces</taxon>
    </lineage>
</organism>
<proteinExistence type="predicted"/>
<dbReference type="SMART" id="SM01117">
    <property type="entry name" value="Cyt-b5"/>
    <property type="match status" value="1"/>
</dbReference>
<feature type="transmembrane region" description="Helical" evidence="4">
    <location>
        <begin position="135"/>
        <end position="157"/>
    </location>
</feature>
<dbReference type="Pfam" id="PF00173">
    <property type="entry name" value="Cyt-b5"/>
    <property type="match status" value="1"/>
</dbReference>
<keyword evidence="3" id="KW-0408">Iron</keyword>
<gene>
    <name evidence="6" type="ORF">H310_01564</name>
</gene>
<sequence>MAPQSELRQRTAGAGATDVKEAKKSFTWQEVAKHNHAGSAWMIVRNKVYDVTSWVDKHPGGAEMVILHSGREATDTFDSYHPFSDKAEKVLAKYEIGTLVGPAEFPVYKPDSGFYRECRKRVGEYFEKNNINPQAGFAGFWRMTVVMAVAAASYYGMHFSPVLAVRVVSAAIFGICQALPLLHVMHDSSHAAFTKQPFIREFAGRLFMDWFAGASMVSWLNQHVVGHHIYTNVAGADPDLPVNFDSDVRRIVSRQMMHSIYRFQHLYLPPLYGLLGLKFRIQDFTDTFGSLTNGPIRVNPPSTIQWVQLILSKSFWVFYRVYIPLVVFQVPLATFVPLFLLAELFTGWHLAFNFQVSHVSTECTYPNGTDVKSVLDDEWAVSQVKSSLDYSHGSWLTTFMAGALNYQVVHHLFPSVSQYHYPSIAPIIMQVCKEYNVRYPILPTFAAAFGAHLDHLKEMGRQGIPVSVHMG</sequence>
<dbReference type="PANTHER" id="PTHR19353:SF19">
    <property type="entry name" value="DELTA(5) FATTY ACID DESATURASE C-RELATED"/>
    <property type="match status" value="1"/>
</dbReference>
<keyword evidence="1" id="KW-0349">Heme</keyword>
<evidence type="ECO:0000256" key="3">
    <source>
        <dbReference type="ARBA" id="ARBA00023004"/>
    </source>
</evidence>
<dbReference type="GO" id="GO:0006636">
    <property type="term" value="P:unsaturated fatty acid biosynthetic process"/>
    <property type="evidence" value="ECO:0007669"/>
    <property type="project" value="UniProtKB-ARBA"/>
</dbReference>
<keyword evidence="4" id="KW-0812">Transmembrane</keyword>
<feature type="domain" description="Cytochrome b5 heme-binding" evidence="5">
    <location>
        <begin position="23"/>
        <end position="100"/>
    </location>
</feature>
<dbReference type="CDD" id="cd03506">
    <property type="entry name" value="Delta6-FADS-like"/>
    <property type="match status" value="1"/>
</dbReference>
<keyword evidence="2" id="KW-0479">Metal-binding</keyword>
<dbReference type="SUPFAM" id="SSF55856">
    <property type="entry name" value="Cytochrome b5-like heme/steroid binding domain"/>
    <property type="match status" value="1"/>
</dbReference>
<dbReference type="PANTHER" id="PTHR19353">
    <property type="entry name" value="FATTY ACID DESATURASE 2"/>
    <property type="match status" value="1"/>
</dbReference>
<dbReference type="PRINTS" id="PR00363">
    <property type="entry name" value="CYTOCHROMEB5"/>
</dbReference>
<dbReference type="PIRSF" id="PIRSF015921">
    <property type="entry name" value="FA_sphinglp_des"/>
    <property type="match status" value="1"/>
</dbReference>
<dbReference type="GO" id="GO:0016717">
    <property type="term" value="F:oxidoreductase activity, acting on paired donors, with oxidation of a pair of donors resulting in the reduction of molecular oxygen to two molecules of water"/>
    <property type="evidence" value="ECO:0007669"/>
    <property type="project" value="TreeGrafter"/>
</dbReference>
<dbReference type="Pfam" id="PF00487">
    <property type="entry name" value="FA_desaturase"/>
    <property type="match status" value="1"/>
</dbReference>
<dbReference type="FunFam" id="3.10.120.10:FF:000007">
    <property type="entry name" value="Sulfite oxidase, mitochondrial"/>
    <property type="match status" value="1"/>
</dbReference>
<dbReference type="InterPro" id="IPR005804">
    <property type="entry name" value="FA_desaturase_dom"/>
</dbReference>
<reference evidence="6" key="1">
    <citation type="submission" date="2013-12" db="EMBL/GenBank/DDBJ databases">
        <title>The Genome Sequence of Aphanomyces invadans NJM9701.</title>
        <authorList>
            <consortium name="The Broad Institute Genomics Platform"/>
            <person name="Russ C."/>
            <person name="Tyler B."/>
            <person name="van West P."/>
            <person name="Dieguez-Uribeondo J."/>
            <person name="Young S.K."/>
            <person name="Zeng Q."/>
            <person name="Gargeya S."/>
            <person name="Fitzgerald M."/>
            <person name="Abouelleil A."/>
            <person name="Alvarado L."/>
            <person name="Chapman S.B."/>
            <person name="Gainer-Dewar J."/>
            <person name="Goldberg J."/>
            <person name="Griggs A."/>
            <person name="Gujja S."/>
            <person name="Hansen M."/>
            <person name="Howarth C."/>
            <person name="Imamovic A."/>
            <person name="Ireland A."/>
            <person name="Larimer J."/>
            <person name="McCowan C."/>
            <person name="Murphy C."/>
            <person name="Pearson M."/>
            <person name="Poon T.W."/>
            <person name="Priest M."/>
            <person name="Roberts A."/>
            <person name="Saif S."/>
            <person name="Shea T."/>
            <person name="Sykes S."/>
            <person name="Wortman J."/>
            <person name="Nusbaum C."/>
            <person name="Birren B."/>
        </authorList>
    </citation>
    <scope>NUCLEOTIDE SEQUENCE [LARGE SCALE GENOMIC DNA]</scope>
    <source>
        <strain evidence="6">NJM9701</strain>
    </source>
</reference>
<dbReference type="STRING" id="157072.A0A024US17"/>
<dbReference type="PROSITE" id="PS50255">
    <property type="entry name" value="CYTOCHROME_B5_2"/>
    <property type="match status" value="1"/>
</dbReference>
<accession>A0A024US17</accession>
<dbReference type="InterPro" id="IPR012171">
    <property type="entry name" value="Fatty_acid_desaturase"/>
</dbReference>
<dbReference type="AlphaFoldDB" id="A0A024US17"/>
<dbReference type="GO" id="GO:0042759">
    <property type="term" value="P:long-chain fatty acid biosynthetic process"/>
    <property type="evidence" value="ECO:0007669"/>
    <property type="project" value="UniProtKB-ARBA"/>
</dbReference>
<feature type="transmembrane region" description="Helical" evidence="4">
    <location>
        <begin position="321"/>
        <end position="342"/>
    </location>
</feature>
<protein>
    <recommendedName>
        <fullName evidence="5">Cytochrome b5 heme-binding domain-containing protein</fullName>
    </recommendedName>
</protein>
<dbReference type="Gene3D" id="3.10.120.10">
    <property type="entry name" value="Cytochrome b5-like heme/steroid binding domain"/>
    <property type="match status" value="1"/>
</dbReference>
<dbReference type="GO" id="GO:0046872">
    <property type="term" value="F:metal ion binding"/>
    <property type="evidence" value="ECO:0007669"/>
    <property type="project" value="UniProtKB-KW"/>
</dbReference>
<evidence type="ECO:0000313" key="6">
    <source>
        <dbReference type="EMBL" id="ETW09114.1"/>
    </source>
</evidence>
<dbReference type="EMBL" id="KI913953">
    <property type="protein sequence ID" value="ETW09114.1"/>
    <property type="molecule type" value="Genomic_DNA"/>
</dbReference>
<evidence type="ECO:0000256" key="2">
    <source>
        <dbReference type="ARBA" id="ARBA00022723"/>
    </source>
</evidence>
<keyword evidence="4" id="KW-0472">Membrane</keyword>
<name>A0A024US17_9STRA</name>
<dbReference type="InterPro" id="IPR001199">
    <property type="entry name" value="Cyt_B5-like_heme/steroid-bd"/>
</dbReference>
<dbReference type="OrthoDB" id="260519at2759"/>
<evidence type="ECO:0000256" key="4">
    <source>
        <dbReference type="SAM" id="Phobius"/>
    </source>
</evidence>
<evidence type="ECO:0000259" key="5">
    <source>
        <dbReference type="PROSITE" id="PS50255"/>
    </source>
</evidence>